<organism evidence="2 3">
    <name type="scientific">Coniochaeta ligniaria NRRL 30616</name>
    <dbReference type="NCBI Taxonomy" id="1408157"/>
    <lineage>
        <taxon>Eukaryota</taxon>
        <taxon>Fungi</taxon>
        <taxon>Dikarya</taxon>
        <taxon>Ascomycota</taxon>
        <taxon>Pezizomycotina</taxon>
        <taxon>Sordariomycetes</taxon>
        <taxon>Sordariomycetidae</taxon>
        <taxon>Coniochaetales</taxon>
        <taxon>Coniochaetaceae</taxon>
        <taxon>Coniochaeta</taxon>
    </lineage>
</organism>
<reference evidence="2 3" key="1">
    <citation type="submission" date="2016-10" db="EMBL/GenBank/DDBJ databases">
        <title>Draft genome sequence of Coniochaeta ligniaria NRRL30616, a lignocellulolytic fungus for bioabatement of inhibitors in plant biomass hydrolysates.</title>
        <authorList>
            <consortium name="DOE Joint Genome Institute"/>
            <person name="Jimenez D.J."/>
            <person name="Hector R.E."/>
            <person name="Riley R."/>
            <person name="Sun H."/>
            <person name="Grigoriev I.V."/>
            <person name="Van Elsas J.D."/>
            <person name="Nichols N.N."/>
        </authorList>
    </citation>
    <scope>NUCLEOTIDE SEQUENCE [LARGE SCALE GENOMIC DNA]</scope>
    <source>
        <strain evidence="2 3">NRRL 30616</strain>
    </source>
</reference>
<evidence type="ECO:0000313" key="2">
    <source>
        <dbReference type="EMBL" id="OIW26829.1"/>
    </source>
</evidence>
<dbReference type="AlphaFoldDB" id="A0A1J7IHG0"/>
<accession>A0A1J7IHG0</accession>
<proteinExistence type="predicted"/>
<dbReference type="EMBL" id="KV875100">
    <property type="protein sequence ID" value="OIW26829.1"/>
    <property type="molecule type" value="Genomic_DNA"/>
</dbReference>
<protein>
    <submittedName>
        <fullName evidence="2">Uncharacterized protein</fullName>
    </submittedName>
</protein>
<dbReference type="Proteomes" id="UP000182658">
    <property type="component" value="Unassembled WGS sequence"/>
</dbReference>
<feature type="region of interest" description="Disordered" evidence="1">
    <location>
        <begin position="67"/>
        <end position="87"/>
    </location>
</feature>
<gene>
    <name evidence="2" type="ORF">CONLIGDRAFT_717044</name>
</gene>
<name>A0A1J7IHG0_9PEZI</name>
<evidence type="ECO:0000256" key="1">
    <source>
        <dbReference type="SAM" id="MobiDB-lite"/>
    </source>
</evidence>
<dbReference type="InParanoid" id="A0A1J7IHG0"/>
<keyword evidence="3" id="KW-1185">Reference proteome</keyword>
<dbReference type="OrthoDB" id="4827687at2759"/>
<evidence type="ECO:0000313" key="3">
    <source>
        <dbReference type="Proteomes" id="UP000182658"/>
    </source>
</evidence>
<sequence length="109" mass="12032">MCELHFYKCICGARWTEAKKLSSCDDPADASTRCPDSLCMHVGNPRRPQKKECEPCRQLREVLESMEDDEDDGLDMHAVNGQGKGGGSRSVLVDLHAILYPASSSNNMS</sequence>